<dbReference type="AlphaFoldDB" id="Q2H9T5"/>
<dbReference type="GeneID" id="4388601"/>
<sequence length="58" mass="6229">MAKIPRCQPTNTNASLPWVADRPQKHGRRPALPPTPSRRKKGLAVPPLISAPPAQGAE</sequence>
<dbReference type="Proteomes" id="UP000001056">
    <property type="component" value="Unassembled WGS sequence"/>
</dbReference>
<dbReference type="HOGENOM" id="CLU_2978936_0_0_1"/>
<dbReference type="InParanoid" id="Q2H9T5"/>
<dbReference type="EMBL" id="CH408030">
    <property type="protein sequence ID" value="EAQ91084.1"/>
    <property type="molecule type" value="Genomic_DNA"/>
</dbReference>
<evidence type="ECO:0000313" key="3">
    <source>
        <dbReference type="Proteomes" id="UP000001056"/>
    </source>
</evidence>
<keyword evidence="3" id="KW-1185">Reference proteome</keyword>
<proteinExistence type="predicted"/>
<dbReference type="VEuPathDB" id="FungiDB:CHGG_03019"/>
<gene>
    <name evidence="2" type="ORF">CHGG_03019</name>
</gene>
<name>Q2H9T5_CHAGB</name>
<accession>Q2H9T5</accession>
<reference evidence="3" key="1">
    <citation type="journal article" date="2015" name="Genome Announc.">
        <title>Draft genome sequence of the cellulolytic fungus Chaetomium globosum.</title>
        <authorList>
            <person name="Cuomo C.A."/>
            <person name="Untereiner W.A."/>
            <person name="Ma L.-J."/>
            <person name="Grabherr M."/>
            <person name="Birren B.W."/>
        </authorList>
    </citation>
    <scope>NUCLEOTIDE SEQUENCE [LARGE SCALE GENOMIC DNA]</scope>
    <source>
        <strain evidence="3">ATCC 6205 / CBS 148.51 / DSM 1962 / NBRC 6347 / NRRL 1970</strain>
    </source>
</reference>
<dbReference type="RefSeq" id="XP_001229535.1">
    <property type="nucleotide sequence ID" value="XM_001229534.1"/>
</dbReference>
<evidence type="ECO:0000256" key="1">
    <source>
        <dbReference type="SAM" id="MobiDB-lite"/>
    </source>
</evidence>
<organism evidence="2 3">
    <name type="scientific">Chaetomium globosum (strain ATCC 6205 / CBS 148.51 / DSM 1962 / NBRC 6347 / NRRL 1970)</name>
    <name type="common">Soil fungus</name>
    <dbReference type="NCBI Taxonomy" id="306901"/>
    <lineage>
        <taxon>Eukaryota</taxon>
        <taxon>Fungi</taxon>
        <taxon>Dikarya</taxon>
        <taxon>Ascomycota</taxon>
        <taxon>Pezizomycotina</taxon>
        <taxon>Sordariomycetes</taxon>
        <taxon>Sordariomycetidae</taxon>
        <taxon>Sordariales</taxon>
        <taxon>Chaetomiaceae</taxon>
        <taxon>Chaetomium</taxon>
    </lineage>
</organism>
<evidence type="ECO:0000313" key="2">
    <source>
        <dbReference type="EMBL" id="EAQ91084.1"/>
    </source>
</evidence>
<feature type="region of interest" description="Disordered" evidence="1">
    <location>
        <begin position="1"/>
        <end position="58"/>
    </location>
</feature>
<protein>
    <submittedName>
        <fullName evidence="2">Uncharacterized protein</fullName>
    </submittedName>
</protein>